<evidence type="ECO:0000256" key="7">
    <source>
        <dbReference type="ARBA" id="ARBA00023040"/>
    </source>
</evidence>
<dbReference type="InterPro" id="IPR036272">
    <property type="entry name" value="Methuselah_N_sf"/>
</dbReference>
<feature type="compositionally biased region" description="Basic and acidic residues" evidence="13">
    <location>
        <begin position="416"/>
        <end position="425"/>
    </location>
</feature>
<evidence type="ECO:0000256" key="14">
    <source>
        <dbReference type="SAM" id="Phobius"/>
    </source>
</evidence>
<dbReference type="Gene3D" id="1.20.1070.10">
    <property type="entry name" value="Rhodopsin 7-helix transmembrane proteins"/>
    <property type="match status" value="1"/>
</dbReference>
<feature type="transmembrane region" description="Helical" evidence="14">
    <location>
        <begin position="214"/>
        <end position="235"/>
    </location>
</feature>
<keyword evidence="10" id="KW-0675">Receptor</keyword>
<feature type="transmembrane region" description="Helical" evidence="14">
    <location>
        <begin position="247"/>
        <end position="268"/>
    </location>
</feature>
<organism evidence="17 18">
    <name type="scientific">Drosophila suzukii</name>
    <name type="common">Spotted-wing drosophila fruit fly</name>
    <dbReference type="NCBI Taxonomy" id="28584"/>
    <lineage>
        <taxon>Eukaryota</taxon>
        <taxon>Metazoa</taxon>
        <taxon>Ecdysozoa</taxon>
        <taxon>Arthropoda</taxon>
        <taxon>Hexapoda</taxon>
        <taxon>Insecta</taxon>
        <taxon>Pterygota</taxon>
        <taxon>Neoptera</taxon>
        <taxon>Endopterygota</taxon>
        <taxon>Diptera</taxon>
        <taxon>Brachycera</taxon>
        <taxon>Muscomorpha</taxon>
        <taxon>Ephydroidea</taxon>
        <taxon>Drosophilidae</taxon>
        <taxon>Drosophila</taxon>
        <taxon>Sophophora</taxon>
    </lineage>
</organism>
<dbReference type="InterPro" id="IPR010596">
    <property type="entry name" value="Methuselah_N_dom"/>
</dbReference>
<dbReference type="CDD" id="cd15039">
    <property type="entry name" value="7tmB3_Methuselah-like"/>
    <property type="match status" value="1"/>
</dbReference>
<feature type="region of interest" description="Disordered" evidence="13">
    <location>
        <begin position="416"/>
        <end position="435"/>
    </location>
</feature>
<dbReference type="SUPFAM" id="SSF63877">
    <property type="entry name" value="Methuselah ectodomain"/>
    <property type="match status" value="1"/>
</dbReference>
<dbReference type="Proteomes" id="UP001652628">
    <property type="component" value="Chromosome 2R"/>
</dbReference>
<evidence type="ECO:0000256" key="3">
    <source>
        <dbReference type="ARBA" id="ARBA00022475"/>
    </source>
</evidence>
<dbReference type="InterPro" id="IPR051384">
    <property type="entry name" value="Mth_GPCR"/>
</dbReference>
<feature type="transmembrane region" description="Helical" evidence="14">
    <location>
        <begin position="184"/>
        <end position="202"/>
    </location>
</feature>
<sequence>MGKMRILLGSFVTALLLMIQTINAQYFDGFHVSLCCLKDQVLINGECFDMTEWELNKIDFSVDVTLYNGLLVKKYLNRQWNKPMSCETTNMLYLDNKTESNGYTLFEDGTLLRHYDKVTMNQREYCMQPQLLEDGSIRIVPHICEASKTGQTVVMIISMICLLLTISVYLLVQKLRDLVGKCFICYMGCLFMGYLFLLFDLWDLSKGFCMTAGFLGYFFVISAFLWLNAISFNVYNKFRGTPSKLPFLLFWIYAWGTAVVLTGITFLANKLVEINDLNPRVGKDDLCWINSRDWSAMIYFYGPILLIVVLNVIMFIMTVIHLIEMKCNSEHNQKVDPAPIVKDFAFFPHLFIMMGISWSFEIVSYLVQGNKFWEDVLLVADYFNWSQGTIIFVLFILNGSTLKLLKERITGKDETTKVPKSEIAQKHTKSYQRMP</sequence>
<evidence type="ECO:0000256" key="10">
    <source>
        <dbReference type="ARBA" id="ARBA00023170"/>
    </source>
</evidence>
<comment type="similarity">
    <text evidence="2">Belongs to the G-protein coupled receptor 2 family. Mth subfamily.</text>
</comment>
<keyword evidence="3" id="KW-1003">Cell membrane</keyword>
<evidence type="ECO:0000256" key="15">
    <source>
        <dbReference type="SAM" id="SignalP"/>
    </source>
</evidence>
<keyword evidence="17" id="KW-1185">Reference proteome</keyword>
<keyword evidence="7" id="KW-0297">G-protein coupled receptor</keyword>
<keyword evidence="9" id="KW-1015">Disulfide bond</keyword>
<keyword evidence="4 14" id="KW-0812">Transmembrane</keyword>
<proteinExistence type="inferred from homology"/>
<feature type="compositionally biased region" description="Basic residues" evidence="13">
    <location>
        <begin position="426"/>
        <end position="435"/>
    </location>
</feature>
<protein>
    <submittedName>
        <fullName evidence="18">G-protein coupled receptor Mth-like</fullName>
    </submittedName>
</protein>
<dbReference type="GeneID" id="136116597"/>
<feature type="signal peptide" evidence="15">
    <location>
        <begin position="1"/>
        <end position="24"/>
    </location>
</feature>
<keyword evidence="5 15" id="KW-0732">Signal</keyword>
<evidence type="ECO:0000256" key="8">
    <source>
        <dbReference type="ARBA" id="ARBA00023136"/>
    </source>
</evidence>
<evidence type="ECO:0000259" key="16">
    <source>
        <dbReference type="PROSITE" id="PS50261"/>
    </source>
</evidence>
<dbReference type="PANTHER" id="PTHR47154">
    <property type="entry name" value="G-PROTEIN COUPLED RECEPTOR MTH-RELATED"/>
    <property type="match status" value="1"/>
</dbReference>
<evidence type="ECO:0000256" key="1">
    <source>
        <dbReference type="ARBA" id="ARBA00004651"/>
    </source>
</evidence>
<evidence type="ECO:0000256" key="13">
    <source>
        <dbReference type="SAM" id="MobiDB-lite"/>
    </source>
</evidence>
<dbReference type="InterPro" id="IPR017981">
    <property type="entry name" value="GPCR_2-like_7TM"/>
</dbReference>
<keyword evidence="11" id="KW-0325">Glycoprotein</keyword>
<comment type="subcellular location">
    <subcellularLocation>
        <location evidence="1">Cell membrane</location>
        <topology evidence="1">Multi-pass membrane protein</topology>
    </subcellularLocation>
</comment>
<feature type="transmembrane region" description="Helical" evidence="14">
    <location>
        <begin position="298"/>
        <end position="323"/>
    </location>
</feature>
<dbReference type="PROSITE" id="PS50261">
    <property type="entry name" value="G_PROTEIN_RECEP_F2_4"/>
    <property type="match status" value="1"/>
</dbReference>
<feature type="chain" id="PRO_5045038050" evidence="15">
    <location>
        <begin position="25"/>
        <end position="435"/>
    </location>
</feature>
<name>A0ABM4TMP6_DROSZ</name>
<evidence type="ECO:0000256" key="11">
    <source>
        <dbReference type="ARBA" id="ARBA00023180"/>
    </source>
</evidence>
<dbReference type="RefSeq" id="XP_070851239.1">
    <property type="nucleotide sequence ID" value="XM_070995138.1"/>
</dbReference>
<evidence type="ECO:0000256" key="9">
    <source>
        <dbReference type="ARBA" id="ARBA00023157"/>
    </source>
</evidence>
<keyword evidence="8 14" id="KW-0472">Membrane</keyword>
<feature type="transmembrane region" description="Helical" evidence="14">
    <location>
        <begin position="387"/>
        <end position="405"/>
    </location>
</feature>
<feature type="transmembrane region" description="Helical" evidence="14">
    <location>
        <begin position="153"/>
        <end position="172"/>
    </location>
</feature>
<evidence type="ECO:0000256" key="2">
    <source>
        <dbReference type="ARBA" id="ARBA00008979"/>
    </source>
</evidence>
<keyword evidence="12" id="KW-0807">Transducer</keyword>
<evidence type="ECO:0000313" key="18">
    <source>
        <dbReference type="RefSeq" id="XP_070851239.1"/>
    </source>
</evidence>
<feature type="transmembrane region" description="Helical" evidence="14">
    <location>
        <begin position="344"/>
        <end position="367"/>
    </location>
</feature>
<evidence type="ECO:0000256" key="4">
    <source>
        <dbReference type="ARBA" id="ARBA00022692"/>
    </source>
</evidence>
<dbReference type="Pfam" id="PF06652">
    <property type="entry name" value="Methuselah_N"/>
    <property type="match status" value="1"/>
</dbReference>
<dbReference type="InterPro" id="IPR023311">
    <property type="entry name" value="Methusela_ecto_dom_2"/>
</dbReference>
<keyword evidence="6 14" id="KW-1133">Transmembrane helix</keyword>
<evidence type="ECO:0000256" key="6">
    <source>
        <dbReference type="ARBA" id="ARBA00022989"/>
    </source>
</evidence>
<evidence type="ECO:0000313" key="17">
    <source>
        <dbReference type="Proteomes" id="UP001652628"/>
    </source>
</evidence>
<evidence type="ECO:0000256" key="5">
    <source>
        <dbReference type="ARBA" id="ARBA00022729"/>
    </source>
</evidence>
<reference evidence="18" key="1">
    <citation type="submission" date="2025-08" db="UniProtKB">
        <authorList>
            <consortium name="RefSeq"/>
        </authorList>
    </citation>
    <scope>IDENTIFICATION</scope>
</reference>
<dbReference type="PANTHER" id="PTHR47154:SF2">
    <property type="entry name" value="G-PROTEIN COUPLED RECEPTOR MTH-RELATED"/>
    <property type="match status" value="1"/>
</dbReference>
<dbReference type="InterPro" id="IPR000832">
    <property type="entry name" value="GPCR_2_secretin-like"/>
</dbReference>
<accession>A0ABM4TMP6</accession>
<dbReference type="Gene3D" id="2.170.180.11">
    <property type="entry name" value="Methuselah ectodomain, domain 2"/>
    <property type="match status" value="1"/>
</dbReference>
<gene>
    <name evidence="18" type="primary">LOC136116597</name>
</gene>
<evidence type="ECO:0000256" key="12">
    <source>
        <dbReference type="ARBA" id="ARBA00023224"/>
    </source>
</evidence>
<feature type="domain" description="G-protein coupled receptors family 2 profile 2" evidence="16">
    <location>
        <begin position="147"/>
        <end position="399"/>
    </location>
</feature>
<dbReference type="Pfam" id="PF00002">
    <property type="entry name" value="7tm_2"/>
    <property type="match status" value="1"/>
</dbReference>